<dbReference type="SUPFAM" id="SSF48371">
    <property type="entry name" value="ARM repeat"/>
    <property type="match status" value="1"/>
</dbReference>
<feature type="compositionally biased region" description="Basic and acidic residues" evidence="5">
    <location>
        <begin position="326"/>
        <end position="343"/>
    </location>
</feature>
<accession>A2EVH8</accession>
<dbReference type="AlphaFoldDB" id="A2EVH8"/>
<keyword evidence="1" id="KW-0723">Serine/threonine-protein kinase</keyword>
<evidence type="ECO:0000259" key="6">
    <source>
        <dbReference type="PROSITE" id="PS50011"/>
    </source>
</evidence>
<keyword evidence="2 4" id="KW-0547">Nucleotide-binding</keyword>
<dbReference type="STRING" id="5722.A2EVH8"/>
<dbReference type="PROSITE" id="PS00108">
    <property type="entry name" value="PROTEIN_KINASE_ST"/>
    <property type="match status" value="1"/>
</dbReference>
<dbReference type="GO" id="GO:0004672">
    <property type="term" value="F:protein kinase activity"/>
    <property type="evidence" value="ECO:0000318"/>
    <property type="project" value="GO_Central"/>
</dbReference>
<dbReference type="PROSITE" id="PS50011">
    <property type="entry name" value="PROTEIN_KINASE_DOM"/>
    <property type="match status" value="1"/>
</dbReference>
<dbReference type="KEGG" id="tva:4761209"/>
<feature type="compositionally biased region" description="Acidic residues" evidence="5">
    <location>
        <begin position="391"/>
        <end position="404"/>
    </location>
</feature>
<dbReference type="GO" id="GO:0005737">
    <property type="term" value="C:cytoplasm"/>
    <property type="evidence" value="ECO:0000318"/>
    <property type="project" value="GO_Central"/>
</dbReference>
<evidence type="ECO:0000313" key="7">
    <source>
        <dbReference type="EMBL" id="EAY03364.1"/>
    </source>
</evidence>
<dbReference type="OMA" id="WESNMEY"/>
<dbReference type="eggNOG" id="KOG0192">
    <property type="taxonomic scope" value="Eukaryota"/>
</dbReference>
<dbReference type="VEuPathDB" id="TrichDB:TVAG_398890"/>
<reference evidence="7" key="2">
    <citation type="journal article" date="2007" name="Science">
        <title>Draft genome sequence of the sexually transmitted pathogen Trichomonas vaginalis.</title>
        <authorList>
            <person name="Carlton J.M."/>
            <person name="Hirt R.P."/>
            <person name="Silva J.C."/>
            <person name="Delcher A.L."/>
            <person name="Schatz M."/>
            <person name="Zhao Q."/>
            <person name="Wortman J.R."/>
            <person name="Bidwell S.L."/>
            <person name="Alsmark U.C.M."/>
            <person name="Besteiro S."/>
            <person name="Sicheritz-Ponten T."/>
            <person name="Noel C.J."/>
            <person name="Dacks J.B."/>
            <person name="Foster P.G."/>
            <person name="Simillion C."/>
            <person name="Van de Peer Y."/>
            <person name="Miranda-Saavedra D."/>
            <person name="Barton G.J."/>
            <person name="Westrop G.D."/>
            <person name="Mueller S."/>
            <person name="Dessi D."/>
            <person name="Fiori P.L."/>
            <person name="Ren Q."/>
            <person name="Paulsen I."/>
            <person name="Zhang H."/>
            <person name="Bastida-Corcuera F.D."/>
            <person name="Simoes-Barbosa A."/>
            <person name="Brown M.T."/>
            <person name="Hayes R.D."/>
            <person name="Mukherjee M."/>
            <person name="Okumura C.Y."/>
            <person name="Schneider R."/>
            <person name="Smith A.J."/>
            <person name="Vanacova S."/>
            <person name="Villalvazo M."/>
            <person name="Haas B.J."/>
            <person name="Pertea M."/>
            <person name="Feldblyum T.V."/>
            <person name="Utterback T.R."/>
            <person name="Shu C.L."/>
            <person name="Osoegawa K."/>
            <person name="de Jong P.J."/>
            <person name="Hrdy I."/>
            <person name="Horvathova L."/>
            <person name="Zubacova Z."/>
            <person name="Dolezal P."/>
            <person name="Malik S.B."/>
            <person name="Logsdon J.M. Jr."/>
            <person name="Henze K."/>
            <person name="Gupta A."/>
            <person name="Wang C.C."/>
            <person name="Dunne R.L."/>
            <person name="Upcroft J.A."/>
            <person name="Upcroft P."/>
            <person name="White O."/>
            <person name="Salzberg S.L."/>
            <person name="Tang P."/>
            <person name="Chiu C.-H."/>
            <person name="Lee Y.-S."/>
            <person name="Embley T.M."/>
            <person name="Coombs G.H."/>
            <person name="Mottram J.C."/>
            <person name="Tachezy J."/>
            <person name="Fraser-Liggett C.M."/>
            <person name="Johnson P.J."/>
        </authorList>
    </citation>
    <scope>NUCLEOTIDE SEQUENCE [LARGE SCALE GENOMIC DNA]</scope>
    <source>
        <strain evidence="7">G3</strain>
    </source>
</reference>
<reference evidence="7" key="1">
    <citation type="submission" date="2006-10" db="EMBL/GenBank/DDBJ databases">
        <authorList>
            <person name="Amadeo P."/>
            <person name="Zhao Q."/>
            <person name="Wortman J."/>
            <person name="Fraser-Liggett C."/>
            <person name="Carlton J."/>
        </authorList>
    </citation>
    <scope>NUCLEOTIDE SEQUENCE</scope>
    <source>
        <strain evidence="7">G3</strain>
    </source>
</reference>
<keyword evidence="7" id="KW-0418">Kinase</keyword>
<keyword evidence="7" id="KW-0808">Transferase</keyword>
<proteinExistence type="predicted"/>
<dbReference type="SMART" id="SM00220">
    <property type="entry name" value="S_TKc"/>
    <property type="match status" value="1"/>
</dbReference>
<dbReference type="InterPro" id="IPR050167">
    <property type="entry name" value="Ser_Thr_protein_kinase"/>
</dbReference>
<dbReference type="Pfam" id="PF07714">
    <property type="entry name" value="PK_Tyr_Ser-Thr"/>
    <property type="match status" value="1"/>
</dbReference>
<evidence type="ECO:0000313" key="8">
    <source>
        <dbReference type="Proteomes" id="UP000001542"/>
    </source>
</evidence>
<dbReference type="CDD" id="cd13999">
    <property type="entry name" value="STKc_MAP3K-like"/>
    <property type="match status" value="1"/>
</dbReference>
<evidence type="ECO:0000256" key="4">
    <source>
        <dbReference type="PROSITE-ProRule" id="PRU10141"/>
    </source>
</evidence>
<organism evidence="7 8">
    <name type="scientific">Trichomonas vaginalis (strain ATCC PRA-98 / G3)</name>
    <dbReference type="NCBI Taxonomy" id="412133"/>
    <lineage>
        <taxon>Eukaryota</taxon>
        <taxon>Metamonada</taxon>
        <taxon>Parabasalia</taxon>
        <taxon>Trichomonadida</taxon>
        <taxon>Trichomonadidae</taxon>
        <taxon>Trichomonas</taxon>
    </lineage>
</organism>
<keyword evidence="3 4" id="KW-0067">ATP-binding</keyword>
<feature type="domain" description="Protein kinase" evidence="6">
    <location>
        <begin position="26"/>
        <end position="283"/>
    </location>
</feature>
<dbReference type="SMR" id="A2EVH8"/>
<feature type="binding site" evidence="4">
    <location>
        <position position="55"/>
    </location>
    <ligand>
        <name>ATP</name>
        <dbReference type="ChEBI" id="CHEBI:30616"/>
    </ligand>
</feature>
<dbReference type="GO" id="GO:0007165">
    <property type="term" value="P:signal transduction"/>
    <property type="evidence" value="ECO:0000318"/>
    <property type="project" value="GO_Central"/>
</dbReference>
<dbReference type="VEuPathDB" id="TrichDB:TVAGG3_0526870"/>
<name>A2EVH8_TRIV3</name>
<dbReference type="GO" id="GO:0005524">
    <property type="term" value="F:ATP binding"/>
    <property type="evidence" value="ECO:0007669"/>
    <property type="project" value="UniProtKB-UniRule"/>
</dbReference>
<feature type="region of interest" description="Disordered" evidence="5">
    <location>
        <begin position="310"/>
        <end position="343"/>
    </location>
</feature>
<dbReference type="InterPro" id="IPR017441">
    <property type="entry name" value="Protein_kinase_ATP_BS"/>
</dbReference>
<dbReference type="PANTHER" id="PTHR23257">
    <property type="entry name" value="SERINE-THREONINE PROTEIN KINASE"/>
    <property type="match status" value="1"/>
</dbReference>
<evidence type="ECO:0000256" key="2">
    <source>
        <dbReference type="ARBA" id="ARBA00022741"/>
    </source>
</evidence>
<protein>
    <submittedName>
        <fullName evidence="7">TKL family protein kinase</fullName>
    </submittedName>
</protein>
<dbReference type="InterPro" id="IPR000719">
    <property type="entry name" value="Prot_kinase_dom"/>
</dbReference>
<dbReference type="SUPFAM" id="SSF56112">
    <property type="entry name" value="Protein kinase-like (PK-like)"/>
    <property type="match status" value="1"/>
</dbReference>
<dbReference type="RefSeq" id="XP_001315587.1">
    <property type="nucleotide sequence ID" value="XM_001315552.1"/>
</dbReference>
<dbReference type="Gene3D" id="1.25.10.10">
    <property type="entry name" value="Leucine-rich Repeat Variant"/>
    <property type="match status" value="1"/>
</dbReference>
<keyword evidence="8" id="KW-1185">Reference proteome</keyword>
<dbReference type="InterPro" id="IPR016024">
    <property type="entry name" value="ARM-type_fold"/>
</dbReference>
<evidence type="ECO:0000256" key="1">
    <source>
        <dbReference type="ARBA" id="ARBA00022527"/>
    </source>
</evidence>
<dbReference type="InParanoid" id="A2EVH8"/>
<dbReference type="GO" id="GO:0004674">
    <property type="term" value="F:protein serine/threonine kinase activity"/>
    <property type="evidence" value="ECO:0007669"/>
    <property type="project" value="UniProtKB-KW"/>
</dbReference>
<dbReference type="InterPro" id="IPR001245">
    <property type="entry name" value="Ser-Thr/Tyr_kinase_cat_dom"/>
</dbReference>
<evidence type="ECO:0000256" key="5">
    <source>
        <dbReference type="SAM" id="MobiDB-lite"/>
    </source>
</evidence>
<dbReference type="OrthoDB" id="19242at2759"/>
<dbReference type="Gene3D" id="1.10.510.10">
    <property type="entry name" value="Transferase(Phosphotransferase) domain 1"/>
    <property type="match status" value="1"/>
</dbReference>
<dbReference type="PANTHER" id="PTHR23257:SF958">
    <property type="entry name" value="SERINE_THREONINE-PROTEIN KINASE WNK4"/>
    <property type="match status" value="1"/>
</dbReference>
<dbReference type="InterPro" id="IPR011009">
    <property type="entry name" value="Kinase-like_dom_sf"/>
</dbReference>
<dbReference type="Proteomes" id="UP000001542">
    <property type="component" value="Unassembled WGS sequence"/>
</dbReference>
<dbReference type="PROSITE" id="PS00107">
    <property type="entry name" value="PROTEIN_KINASE_ATP"/>
    <property type="match status" value="1"/>
</dbReference>
<dbReference type="InterPro" id="IPR011989">
    <property type="entry name" value="ARM-like"/>
</dbReference>
<dbReference type="EMBL" id="DS113507">
    <property type="protein sequence ID" value="EAY03364.1"/>
    <property type="molecule type" value="Genomic_DNA"/>
</dbReference>
<dbReference type="PRINTS" id="PR00109">
    <property type="entry name" value="TYRKINASE"/>
</dbReference>
<sequence>MDTPPEDEMKDVVEVYPQYIISLDDYVKIKTIGKGGYAEVWLVSYKGTEKQMALKQLFSDISSKQVHHFAREIATMAKANHPYFVKFMGFSPYRPMSLLTEYMPNGSLYRFIRQDPKGKILNGTRRTIIAMGIASAMATLHSMSIIHRDLKSMNILLDSEFYPRICDFGIARFNQNDEKLTMRLGTPHWMAPESLYGEGYGFPVDVYSFAMVLYELLTFKLPWAGMDALAVTRAVVIEKKRPILPKCPAPLKNLICRCWDQDPNQRPTFAEIYRLFATGKVYFESTNKSEILAMHENLVLQGVETPFSNGPKFKNDNKITKSPIKHHGDISKNDKSPSSDDSKDFQIEIGKEEFLSDNRLEKHNIPSFSESDTLPKQPDKRRKSNSKMEDIPEDETPNENENDNFDGLSNLRYKRQTSAAYKLQVNEDSFQIPIEILSDLKHPEFRKTFSECVANIAPNNVRSFFSTIAPHFNKNTSDSDFEFILTSLHPVFNNPYAIDIFQRKGLHNKLPLERDSLLQTNFDFLYVLFSKNPTIFQNNWESNMEYLISRDANSSLVLLQFCAKKISTFPNPWSLPDLLFNCSEYFFTCRSLAEYISTIFYLCQTHKEYSDARLNTAIDVFMQCLQSSDPRVLSVCYNALSFYRPKLSLFDIGLLSSHLQDEQLSPRILPLFLAAETLPAQQDLAEALLISAQTNETACLVLVKACDDEQFANLLSSNTWWVPEHLPTILDTLRIFISVMCHKSSRESLAAAHGTYKMFIDLVQEGDPKVMPFISSVVRRFPRKKGVLKRMSKSGCLKQIIESAIDMDDESATHAMLLMVKFLSDIGDCQEFALLPSLLRYQLKINGKSAMISLYLISRLCSYKLCAEKLGDSKLQKYFRKLLNDEDYKPYAQDYFANLEKFAK</sequence>
<gene>
    <name evidence="7" type="ORF">TVAG_398890</name>
</gene>
<feature type="region of interest" description="Disordered" evidence="5">
    <location>
        <begin position="360"/>
        <end position="408"/>
    </location>
</feature>
<evidence type="ECO:0000256" key="3">
    <source>
        <dbReference type="ARBA" id="ARBA00022840"/>
    </source>
</evidence>
<dbReference type="InterPro" id="IPR008271">
    <property type="entry name" value="Ser/Thr_kinase_AS"/>
</dbReference>